<organism evidence="3 4">
    <name type="scientific">Legionella lansingensis</name>
    <dbReference type="NCBI Taxonomy" id="45067"/>
    <lineage>
        <taxon>Bacteria</taxon>
        <taxon>Pseudomonadati</taxon>
        <taxon>Pseudomonadota</taxon>
        <taxon>Gammaproteobacteria</taxon>
        <taxon>Legionellales</taxon>
        <taxon>Legionellaceae</taxon>
        <taxon>Legionella</taxon>
    </lineage>
</organism>
<evidence type="ECO:0000313" key="4">
    <source>
        <dbReference type="Proteomes" id="UP000054869"/>
    </source>
</evidence>
<dbReference type="InterPro" id="IPR012347">
    <property type="entry name" value="Ferritin-like"/>
</dbReference>
<dbReference type="InterPro" id="IPR025419">
    <property type="entry name" value="DUF4142"/>
</dbReference>
<gene>
    <name evidence="3" type="ORF">Llan_1026</name>
</gene>
<evidence type="ECO:0000256" key="1">
    <source>
        <dbReference type="SAM" id="SignalP"/>
    </source>
</evidence>
<sequence length="193" mass="21135">MKSKILFLSLCTMACSSVFAVTPSHTTNSGTAAQASAAQNQQDGEVIGFLIVLNQNEMAAAKDALNKKVNPKVKSYARMLYNDHSKNLKDTMKISKKIGQSPAQTNKVASLKRKGEKAQASLSSLQDTDFEVAYIDAMVRGHEEALIIIDENLINNVNNPDLKKHLKTTRSHVQQHLNAAKQIQQNLKSQASS</sequence>
<dbReference type="PANTHER" id="PTHR38593">
    <property type="entry name" value="BLR2558 PROTEIN"/>
    <property type="match status" value="1"/>
</dbReference>
<dbReference type="eggNOG" id="COG3652">
    <property type="taxonomic scope" value="Bacteria"/>
</dbReference>
<dbReference type="RefSeq" id="WP_028373454.1">
    <property type="nucleotide sequence ID" value="NZ_CAAAJD010000016.1"/>
</dbReference>
<dbReference type="OrthoDB" id="5998717at2"/>
<dbReference type="PATRIC" id="fig|45067.4.peg.1072"/>
<evidence type="ECO:0000259" key="2">
    <source>
        <dbReference type="Pfam" id="PF13628"/>
    </source>
</evidence>
<reference evidence="3 4" key="1">
    <citation type="submission" date="2015-11" db="EMBL/GenBank/DDBJ databases">
        <title>Genomic analysis of 38 Legionella species identifies large and diverse effector repertoires.</title>
        <authorList>
            <person name="Burstein D."/>
            <person name="Amaro F."/>
            <person name="Zusman T."/>
            <person name="Lifshitz Z."/>
            <person name="Cohen O."/>
            <person name="Gilbert J.A."/>
            <person name="Pupko T."/>
            <person name="Shuman H.A."/>
            <person name="Segal G."/>
        </authorList>
    </citation>
    <scope>NUCLEOTIDE SEQUENCE [LARGE SCALE GENOMIC DNA]</scope>
    <source>
        <strain evidence="3 4">ATCC 49751</strain>
    </source>
</reference>
<dbReference type="EMBL" id="LNYI01000020">
    <property type="protein sequence ID" value="KTD22909.1"/>
    <property type="molecule type" value="Genomic_DNA"/>
</dbReference>
<keyword evidence="1" id="KW-0732">Signal</keyword>
<feature type="domain" description="DUF4142" evidence="2">
    <location>
        <begin position="43"/>
        <end position="183"/>
    </location>
</feature>
<evidence type="ECO:0000313" key="3">
    <source>
        <dbReference type="EMBL" id="KTD22909.1"/>
    </source>
</evidence>
<keyword evidence="4" id="KW-1185">Reference proteome</keyword>
<proteinExistence type="predicted"/>
<dbReference type="Proteomes" id="UP000054869">
    <property type="component" value="Unassembled WGS sequence"/>
</dbReference>
<protein>
    <recommendedName>
        <fullName evidence="2">DUF4142 domain-containing protein</fullName>
    </recommendedName>
</protein>
<feature type="signal peptide" evidence="1">
    <location>
        <begin position="1"/>
        <end position="20"/>
    </location>
</feature>
<dbReference type="STRING" id="45067.Llan_1026"/>
<dbReference type="AlphaFoldDB" id="A0A0W0VSH1"/>
<name>A0A0W0VSH1_9GAMM</name>
<dbReference type="PANTHER" id="PTHR38593:SF1">
    <property type="entry name" value="BLR2558 PROTEIN"/>
    <property type="match status" value="1"/>
</dbReference>
<dbReference type="Gene3D" id="1.20.1260.10">
    <property type="match status" value="1"/>
</dbReference>
<dbReference type="Pfam" id="PF13628">
    <property type="entry name" value="DUF4142"/>
    <property type="match status" value="1"/>
</dbReference>
<feature type="chain" id="PRO_5006915030" description="DUF4142 domain-containing protein" evidence="1">
    <location>
        <begin position="21"/>
        <end position="193"/>
    </location>
</feature>
<comment type="caution">
    <text evidence="3">The sequence shown here is derived from an EMBL/GenBank/DDBJ whole genome shotgun (WGS) entry which is preliminary data.</text>
</comment>
<accession>A0A0W0VSH1</accession>